<dbReference type="Proteomes" id="UP000464954">
    <property type="component" value="Chromosome"/>
</dbReference>
<feature type="domain" description="Uroporphyrinogen decarboxylase (URO-D)" evidence="1">
    <location>
        <begin position="4"/>
        <end position="332"/>
    </location>
</feature>
<name>A0A6P1M732_9BACT</name>
<reference evidence="2 3" key="1">
    <citation type="submission" date="2020-01" db="EMBL/GenBank/DDBJ databases">
        <title>Ponticoccus aerotolerans gen. nov., sp. nov., an anaerobic bacterium and proposal of Ponticoccusceae fam. nov., Ponticoccusles ord. nov. and Ponticoccuse classis nov. in the phylum Kiritimatiellaeota.</title>
        <authorList>
            <person name="Zhou L.Y."/>
            <person name="Du Z.J."/>
        </authorList>
    </citation>
    <scope>NUCLEOTIDE SEQUENCE [LARGE SCALE GENOMIC DNA]</scope>
    <source>
        <strain evidence="2 3">S-5007</strain>
    </source>
</reference>
<dbReference type="InterPro" id="IPR000257">
    <property type="entry name" value="Uroporphyrinogen_deCOase"/>
</dbReference>
<dbReference type="GO" id="GO:0006779">
    <property type="term" value="P:porphyrin-containing compound biosynthetic process"/>
    <property type="evidence" value="ECO:0007669"/>
    <property type="project" value="InterPro"/>
</dbReference>
<accession>A0A6P1M732</accession>
<dbReference type="InterPro" id="IPR052024">
    <property type="entry name" value="Methanogen_methyltrans"/>
</dbReference>
<keyword evidence="3" id="KW-1185">Reference proteome</keyword>
<dbReference type="Gene3D" id="3.40.30.10">
    <property type="entry name" value="Glutaredoxin"/>
    <property type="match status" value="1"/>
</dbReference>
<evidence type="ECO:0000313" key="2">
    <source>
        <dbReference type="EMBL" id="QHI69667.1"/>
    </source>
</evidence>
<dbReference type="EMBL" id="CP047593">
    <property type="protein sequence ID" value="QHI69667.1"/>
    <property type="molecule type" value="Genomic_DNA"/>
</dbReference>
<dbReference type="GO" id="GO:0004853">
    <property type="term" value="F:uroporphyrinogen decarboxylase activity"/>
    <property type="evidence" value="ECO:0007669"/>
    <property type="project" value="InterPro"/>
</dbReference>
<dbReference type="AlphaFoldDB" id="A0A6P1M732"/>
<evidence type="ECO:0000259" key="1">
    <source>
        <dbReference type="Pfam" id="PF01208"/>
    </source>
</evidence>
<dbReference type="RefSeq" id="WP_160628849.1">
    <property type="nucleotide sequence ID" value="NZ_CP047593.1"/>
</dbReference>
<dbReference type="Pfam" id="PF01208">
    <property type="entry name" value="URO-D"/>
    <property type="match status" value="1"/>
</dbReference>
<dbReference type="SUPFAM" id="SSF52833">
    <property type="entry name" value="Thioredoxin-like"/>
    <property type="match status" value="1"/>
</dbReference>
<dbReference type="PANTHER" id="PTHR47099">
    <property type="entry name" value="METHYLCOBAMIDE:COM METHYLTRANSFERASE MTBA"/>
    <property type="match status" value="1"/>
</dbReference>
<dbReference type="Gene3D" id="3.20.20.210">
    <property type="match status" value="1"/>
</dbReference>
<proteinExistence type="predicted"/>
<evidence type="ECO:0000313" key="3">
    <source>
        <dbReference type="Proteomes" id="UP000464954"/>
    </source>
</evidence>
<sequence length="452" mass="49314">MNGKELLLKALAGEDTSRPAWLPFVGCHGGFLINKTATEYLQSADLLVEGLKKAKELYRPDGLPVMFDLQIEAEILGCRLHWADEVPPAVISHPLAEGQKIADLPEIDETKGRFPIVVQALETLKTEIGDDTALYGLICGPFTLALHLLGNDIFLDMYDDEDAVAEVINYCAEICIKSADIYLKHGADVIAVVDPMTSQISPDHFEQFVTPAMNKVYDHIREQGGISAIFVCGDVTRNLEVMTQTTADSICVDEQIDMTHLRELCVAQGKSFGGNIKLTSVLLLGDENDAKMEVLDIMEKSGTKGFILAPGCDLPYAVPPENLQAVAEMVHDEYVRETARTLTAKETDSFDDIELPDYKASDAVLIDVITLDSTSCAPCQYMMEAVQKAVASAHPVCSVSEHKIKERRGIGMMVKLGVKNLPTICINGEVRFASIIPDQKTLVGAIEEAAGK</sequence>
<dbReference type="KEGG" id="taer:GT409_09440"/>
<dbReference type="InterPro" id="IPR038071">
    <property type="entry name" value="UROD/MetE-like_sf"/>
</dbReference>
<protein>
    <submittedName>
        <fullName evidence="2">Uroporphyrinogen decarboxylase</fullName>
    </submittedName>
</protein>
<dbReference type="InterPro" id="IPR036249">
    <property type="entry name" value="Thioredoxin-like_sf"/>
</dbReference>
<dbReference type="CDD" id="cd03465">
    <property type="entry name" value="URO-D_like"/>
    <property type="match status" value="1"/>
</dbReference>
<dbReference type="SUPFAM" id="SSF51726">
    <property type="entry name" value="UROD/MetE-like"/>
    <property type="match status" value="1"/>
</dbReference>
<gene>
    <name evidence="2" type="ORF">GT409_09440</name>
</gene>
<organism evidence="2 3">
    <name type="scientific">Tichowtungia aerotolerans</name>
    <dbReference type="NCBI Taxonomy" id="2697043"/>
    <lineage>
        <taxon>Bacteria</taxon>
        <taxon>Pseudomonadati</taxon>
        <taxon>Kiritimatiellota</taxon>
        <taxon>Tichowtungiia</taxon>
        <taxon>Tichowtungiales</taxon>
        <taxon>Tichowtungiaceae</taxon>
        <taxon>Tichowtungia</taxon>
    </lineage>
</organism>
<dbReference type="PANTHER" id="PTHR47099:SF1">
    <property type="entry name" value="METHYLCOBAMIDE:COM METHYLTRANSFERASE MTBA"/>
    <property type="match status" value="1"/>
</dbReference>